<dbReference type="EMBL" id="JAGFBR010000011">
    <property type="protein sequence ID" value="KAH0459059.1"/>
    <property type="molecule type" value="Genomic_DNA"/>
</dbReference>
<name>A0AAV7GBA3_DENCH</name>
<gene>
    <name evidence="1" type="ORF">IEQ34_011873</name>
</gene>
<evidence type="ECO:0000313" key="2">
    <source>
        <dbReference type="Proteomes" id="UP000775213"/>
    </source>
</evidence>
<dbReference type="AlphaFoldDB" id="A0AAV7GBA3"/>
<keyword evidence="2" id="KW-1185">Reference proteome</keyword>
<organism evidence="1 2">
    <name type="scientific">Dendrobium chrysotoxum</name>
    <name type="common">Orchid</name>
    <dbReference type="NCBI Taxonomy" id="161865"/>
    <lineage>
        <taxon>Eukaryota</taxon>
        <taxon>Viridiplantae</taxon>
        <taxon>Streptophyta</taxon>
        <taxon>Embryophyta</taxon>
        <taxon>Tracheophyta</taxon>
        <taxon>Spermatophyta</taxon>
        <taxon>Magnoliopsida</taxon>
        <taxon>Liliopsida</taxon>
        <taxon>Asparagales</taxon>
        <taxon>Orchidaceae</taxon>
        <taxon>Epidendroideae</taxon>
        <taxon>Malaxideae</taxon>
        <taxon>Dendrobiinae</taxon>
        <taxon>Dendrobium</taxon>
    </lineage>
</organism>
<evidence type="ECO:0000313" key="1">
    <source>
        <dbReference type="EMBL" id="KAH0459059.1"/>
    </source>
</evidence>
<comment type="caution">
    <text evidence="1">The sequence shown here is derived from an EMBL/GenBank/DDBJ whole genome shotgun (WGS) entry which is preliminary data.</text>
</comment>
<proteinExistence type="predicted"/>
<protein>
    <submittedName>
        <fullName evidence="1">Uncharacterized protein</fullName>
    </submittedName>
</protein>
<sequence>MDQPLVEEFEGGCLGFAFNLLPVLAAVAFPCRDFFVAASASPAVRVRACFARQELARCFASFEGLGSEVRTGARLLRSYYRDASFDDVLCLLRRRRGSSLAATFQNMLNEGSLISTTMDQLYLETSLDLPNQNSQIDICDDDSKDIWGEDDVSFVDDKDSSDSFVLNREWERRQSQFHTISFYFFLNAGCSVIDIISFHKFM</sequence>
<dbReference type="Proteomes" id="UP000775213">
    <property type="component" value="Unassembled WGS sequence"/>
</dbReference>
<accession>A0AAV7GBA3</accession>
<reference evidence="1 2" key="1">
    <citation type="journal article" date="2021" name="Hortic Res">
        <title>Chromosome-scale assembly of the Dendrobium chrysotoxum genome enhances the understanding of orchid evolution.</title>
        <authorList>
            <person name="Zhang Y."/>
            <person name="Zhang G.Q."/>
            <person name="Zhang D."/>
            <person name="Liu X.D."/>
            <person name="Xu X.Y."/>
            <person name="Sun W.H."/>
            <person name="Yu X."/>
            <person name="Zhu X."/>
            <person name="Wang Z.W."/>
            <person name="Zhao X."/>
            <person name="Zhong W.Y."/>
            <person name="Chen H."/>
            <person name="Yin W.L."/>
            <person name="Huang T."/>
            <person name="Niu S.C."/>
            <person name="Liu Z.J."/>
        </authorList>
    </citation>
    <scope>NUCLEOTIDE SEQUENCE [LARGE SCALE GENOMIC DNA]</scope>
    <source>
        <strain evidence="1">Lindl</strain>
    </source>
</reference>